<name>A0ACB9NRP7_9MYRT</name>
<reference evidence="2" key="1">
    <citation type="journal article" date="2023" name="Front. Plant Sci.">
        <title>Chromosomal-level genome assembly of Melastoma candidum provides insights into trichome evolution.</title>
        <authorList>
            <person name="Zhong Y."/>
            <person name="Wu W."/>
            <person name="Sun C."/>
            <person name="Zou P."/>
            <person name="Liu Y."/>
            <person name="Dai S."/>
            <person name="Zhou R."/>
        </authorList>
    </citation>
    <scope>NUCLEOTIDE SEQUENCE [LARGE SCALE GENOMIC DNA]</scope>
</reference>
<comment type="caution">
    <text evidence="1">The sequence shown here is derived from an EMBL/GenBank/DDBJ whole genome shotgun (WGS) entry which is preliminary data.</text>
</comment>
<protein>
    <submittedName>
        <fullName evidence="1">Uncharacterized protein</fullName>
    </submittedName>
</protein>
<accession>A0ACB9NRP7</accession>
<organism evidence="1 2">
    <name type="scientific">Melastoma candidum</name>
    <dbReference type="NCBI Taxonomy" id="119954"/>
    <lineage>
        <taxon>Eukaryota</taxon>
        <taxon>Viridiplantae</taxon>
        <taxon>Streptophyta</taxon>
        <taxon>Embryophyta</taxon>
        <taxon>Tracheophyta</taxon>
        <taxon>Spermatophyta</taxon>
        <taxon>Magnoliopsida</taxon>
        <taxon>eudicotyledons</taxon>
        <taxon>Gunneridae</taxon>
        <taxon>Pentapetalae</taxon>
        <taxon>rosids</taxon>
        <taxon>malvids</taxon>
        <taxon>Myrtales</taxon>
        <taxon>Melastomataceae</taxon>
        <taxon>Melastomatoideae</taxon>
        <taxon>Melastomateae</taxon>
        <taxon>Melastoma</taxon>
    </lineage>
</organism>
<gene>
    <name evidence="1" type="ORF">MLD38_023821</name>
</gene>
<keyword evidence="2" id="KW-1185">Reference proteome</keyword>
<evidence type="ECO:0000313" key="1">
    <source>
        <dbReference type="EMBL" id="KAI4338808.1"/>
    </source>
</evidence>
<proteinExistence type="predicted"/>
<sequence length="157" mass="17404">MPSMRGFSLRRHIFRLVKSKHVRSGSRFGGFGCVKRKLLNFLKVDHKLVSTGSKSSYMPLMGDKARRGAVPKGHIAVYVSGEDGELSRVLVPVVYFNHPLFGELLREAEEEYGFCQEGGITIPCGVSEFERVRTRVAAVSHGGSGPRWRKALPRACA</sequence>
<dbReference type="Proteomes" id="UP001057402">
    <property type="component" value="Chromosome 7"/>
</dbReference>
<evidence type="ECO:0000313" key="2">
    <source>
        <dbReference type="Proteomes" id="UP001057402"/>
    </source>
</evidence>
<dbReference type="EMBL" id="CM042886">
    <property type="protein sequence ID" value="KAI4338808.1"/>
    <property type="molecule type" value="Genomic_DNA"/>
</dbReference>